<feature type="region of interest" description="Disordered" evidence="1">
    <location>
        <begin position="66"/>
        <end position="100"/>
    </location>
</feature>
<protein>
    <recommendedName>
        <fullName evidence="4">SAM domain-containing protein</fullName>
    </recommendedName>
</protein>
<gene>
    <name evidence="2" type="ORF">Hamer_G020722</name>
</gene>
<evidence type="ECO:0000313" key="3">
    <source>
        <dbReference type="Proteomes" id="UP000747542"/>
    </source>
</evidence>
<feature type="compositionally biased region" description="Basic and acidic residues" evidence="1">
    <location>
        <begin position="70"/>
        <end position="85"/>
    </location>
</feature>
<dbReference type="Proteomes" id="UP000747542">
    <property type="component" value="Unassembled WGS sequence"/>
</dbReference>
<accession>A0A8J5TLR7</accession>
<comment type="caution">
    <text evidence="2">The sequence shown here is derived from an EMBL/GenBank/DDBJ whole genome shotgun (WGS) entry which is preliminary data.</text>
</comment>
<name>A0A8J5TLR7_HOMAM</name>
<dbReference type="AlphaFoldDB" id="A0A8J5TLR7"/>
<sequence length="473" mass="52975">MEHHTVATPPSVIELVIEGILEFEVTYEVRSRPSAQSASARPATQVHLDQTTPAPKVRPVATVRPTIVNREPETSVEENEKKENEAVSSTIPEELKETVSCNTTLESKEVSDIQQSDNSSDWDKVDEKVTVDENCNNILNTSCVKQPSVSIQQEENLLINQTRPQKEQILLKQEKPHSQSAVTEQESKHQQDCCGCHRTSVVIKQEPKKSKQEPKHQENPCWAHRDCVRALNSANKNSAVVNLHRSTRKMEGEYQEGCHNGMGCEGDQGYQIDREPQHKDVPITECLDEFLDKMHLTHLVDYLRVLGCTCVRDLRLLEKPELDAIQLISRRRLQQELDSLNLHHEDNTYSDSCISHSVKFSPLESSPPSSHLSSSSSLPLSLPSSNLTVPPLPPSSAPPSDCSLEGWLTWYGLTHIAGFLKAIGVHSVADMTYLREDDLQLLKPVTRQPKESQWTSYKASVFGSTRLEAASTT</sequence>
<evidence type="ECO:0008006" key="4">
    <source>
        <dbReference type="Google" id="ProtNLM"/>
    </source>
</evidence>
<organism evidence="2 3">
    <name type="scientific">Homarus americanus</name>
    <name type="common">American lobster</name>
    <dbReference type="NCBI Taxonomy" id="6706"/>
    <lineage>
        <taxon>Eukaryota</taxon>
        <taxon>Metazoa</taxon>
        <taxon>Ecdysozoa</taxon>
        <taxon>Arthropoda</taxon>
        <taxon>Crustacea</taxon>
        <taxon>Multicrustacea</taxon>
        <taxon>Malacostraca</taxon>
        <taxon>Eumalacostraca</taxon>
        <taxon>Eucarida</taxon>
        <taxon>Decapoda</taxon>
        <taxon>Pleocyemata</taxon>
        <taxon>Astacidea</taxon>
        <taxon>Nephropoidea</taxon>
        <taxon>Nephropidae</taxon>
        <taxon>Homarus</taxon>
    </lineage>
</organism>
<feature type="compositionally biased region" description="Low complexity" evidence="1">
    <location>
        <begin position="32"/>
        <end position="43"/>
    </location>
</feature>
<reference evidence="2" key="1">
    <citation type="journal article" date="2021" name="Sci. Adv.">
        <title>The American lobster genome reveals insights on longevity, neural, and immune adaptations.</title>
        <authorList>
            <person name="Polinski J.M."/>
            <person name="Zimin A.V."/>
            <person name="Clark K.F."/>
            <person name="Kohn A.B."/>
            <person name="Sadowski N."/>
            <person name="Timp W."/>
            <person name="Ptitsyn A."/>
            <person name="Khanna P."/>
            <person name="Romanova D.Y."/>
            <person name="Williams P."/>
            <person name="Greenwood S.J."/>
            <person name="Moroz L.L."/>
            <person name="Walt D.R."/>
            <person name="Bodnar A.G."/>
        </authorList>
    </citation>
    <scope>NUCLEOTIDE SEQUENCE</scope>
    <source>
        <strain evidence="2">GMGI-L3</strain>
    </source>
</reference>
<evidence type="ECO:0000256" key="1">
    <source>
        <dbReference type="SAM" id="MobiDB-lite"/>
    </source>
</evidence>
<proteinExistence type="predicted"/>
<keyword evidence="3" id="KW-1185">Reference proteome</keyword>
<feature type="region of interest" description="Disordered" evidence="1">
    <location>
        <begin position="32"/>
        <end position="54"/>
    </location>
</feature>
<evidence type="ECO:0000313" key="2">
    <source>
        <dbReference type="EMBL" id="KAG7174842.1"/>
    </source>
</evidence>
<dbReference type="EMBL" id="JAHLQT010006619">
    <property type="protein sequence ID" value="KAG7174842.1"/>
    <property type="molecule type" value="Genomic_DNA"/>
</dbReference>